<name>A0A5H2UXU3_TURGL</name>
<accession>A0A5H2UXU3</accession>
<dbReference type="Pfam" id="PF13966">
    <property type="entry name" value="zf-RVT"/>
    <property type="match status" value="1"/>
</dbReference>
<protein>
    <submittedName>
        <fullName evidence="2">ORF130 protein</fullName>
    </submittedName>
</protein>
<dbReference type="AlphaFoldDB" id="A0A5H2UXU3"/>
<reference evidence="2" key="1">
    <citation type="submission" date="2024-06" db="EMBL/GenBank/DDBJ databases">
        <title>Organellar genome sequences of Turritis glabra.</title>
        <authorList>
            <person name="Kawabe A."/>
        </authorList>
    </citation>
    <scope>NUCLEOTIDE SEQUENCE</scope>
    <source>
        <strain evidence="2">OhmiShirahama</strain>
    </source>
</reference>
<evidence type="ECO:0000313" key="2">
    <source>
        <dbReference type="EMBL" id="BBB05355.1"/>
    </source>
</evidence>
<feature type="domain" description="Reverse transcriptase zinc-binding" evidence="1">
    <location>
        <begin position="22"/>
        <end position="100"/>
    </location>
</feature>
<keyword evidence="2" id="KW-0496">Mitochondrion</keyword>
<proteinExistence type="predicted"/>
<organism evidence="2">
    <name type="scientific">Turritis glabra</name>
    <name type="common">Tower mustard</name>
    <name type="synonym">Arabis glabra</name>
    <dbReference type="NCBI Taxonomy" id="63678"/>
    <lineage>
        <taxon>Eukaryota</taxon>
        <taxon>Viridiplantae</taxon>
        <taxon>Streptophyta</taxon>
        <taxon>Embryophyta</taxon>
        <taxon>Tracheophyta</taxon>
        <taxon>Spermatophyta</taxon>
        <taxon>Magnoliopsida</taxon>
        <taxon>eudicotyledons</taxon>
        <taxon>Gunneridae</taxon>
        <taxon>Pentapetalae</taxon>
        <taxon>rosids</taxon>
        <taxon>malvids</taxon>
        <taxon>Brassicales</taxon>
        <taxon>Brassicaceae</taxon>
        <taxon>Turritideae</taxon>
        <taxon>Turritis</taxon>
    </lineage>
</organism>
<dbReference type="EMBL" id="LC325489">
    <property type="protein sequence ID" value="BBB05355.1"/>
    <property type="molecule type" value="Genomic_DNA"/>
</dbReference>
<geneLocation type="mitochondrion" evidence="2"/>
<dbReference type="InterPro" id="IPR026960">
    <property type="entry name" value="RVT-Znf"/>
</dbReference>
<sequence>MNSFFSLLKTGSFGLSARMEIFFSKTAWNLIRQTYPKVDYAGIVRKKLNIPNPSHSIIAWMALNSGLQQIELADFIPTNTVTLCGLCMLEDESAEHLFSAAMQGGFFLSSVRNVDMISLQPTFMMFANGL</sequence>
<evidence type="ECO:0000259" key="1">
    <source>
        <dbReference type="Pfam" id="PF13966"/>
    </source>
</evidence>